<comment type="function">
    <text evidence="3">Required for formate dehydrogenase (FDH) activity. Acts as a sulfur carrier protein that transfers sulfur from IscS to the molybdenum cofactor prior to its insertion into FDH.</text>
</comment>
<proteinExistence type="inferred from homology"/>
<dbReference type="HAMAP" id="MF_00187">
    <property type="entry name" value="FdhD"/>
    <property type="match status" value="1"/>
</dbReference>
<name>A0A1K2HR87_9NEIS</name>
<dbReference type="GO" id="GO:0016783">
    <property type="term" value="F:sulfurtransferase activity"/>
    <property type="evidence" value="ECO:0007669"/>
    <property type="project" value="InterPro"/>
</dbReference>
<dbReference type="EMBL" id="FPKR01000013">
    <property type="protein sequence ID" value="SFZ78778.1"/>
    <property type="molecule type" value="Genomic_DNA"/>
</dbReference>
<dbReference type="InterPro" id="IPR016193">
    <property type="entry name" value="Cytidine_deaminase-like"/>
</dbReference>
<evidence type="ECO:0000256" key="3">
    <source>
        <dbReference type="HAMAP-Rule" id="MF_00187"/>
    </source>
</evidence>
<dbReference type="Gene3D" id="3.40.140.10">
    <property type="entry name" value="Cytidine Deaminase, domain 2"/>
    <property type="match status" value="1"/>
</dbReference>
<dbReference type="Pfam" id="PF02634">
    <property type="entry name" value="FdhD-NarQ"/>
    <property type="match status" value="1"/>
</dbReference>
<dbReference type="GO" id="GO:0097163">
    <property type="term" value="F:sulfur carrier activity"/>
    <property type="evidence" value="ECO:0007669"/>
    <property type="project" value="UniProtKB-UniRule"/>
</dbReference>
<feature type="active site" description="Cysteine persulfide intermediate" evidence="3">
    <location>
        <position position="115"/>
    </location>
</feature>
<dbReference type="InterPro" id="IPR003786">
    <property type="entry name" value="FdhD"/>
</dbReference>
<dbReference type="STRING" id="1121279.SAMN02745887_03181"/>
<dbReference type="NCBIfam" id="TIGR00129">
    <property type="entry name" value="fdhD_narQ"/>
    <property type="match status" value="1"/>
</dbReference>
<dbReference type="PANTHER" id="PTHR30592:SF1">
    <property type="entry name" value="SULFUR CARRIER PROTEIN FDHD"/>
    <property type="match status" value="1"/>
</dbReference>
<evidence type="ECO:0000313" key="5">
    <source>
        <dbReference type="Proteomes" id="UP000186513"/>
    </source>
</evidence>
<evidence type="ECO:0000313" key="4">
    <source>
        <dbReference type="EMBL" id="SFZ78778.1"/>
    </source>
</evidence>
<keyword evidence="5" id="KW-1185">Reference proteome</keyword>
<sequence length="268" mass="28347">MSDPLTPPPGSLAVHALRIAAGQTTPRRELLAEETAIAFSYNGISQAVMMASPQDLEDFALGFSLSEGILTRPGELLDLEIQPQAEGIVLEMQISAARFAALKNRRRSLTGNSGCGLCGHDSLASAIRALPALHTEQYSTAAQVHAAMQALAAQQALNAATGAVHAAGRWQYGQLLLREDVGRHNALDKLIGACARQPEPHGLLVISSRASYEMVHKAASAGFAILAAISAPTALAVQLAEETGLCLIGFAREQRLTVYSHPERLRAS</sequence>
<gene>
    <name evidence="3" type="primary">fdhD</name>
    <name evidence="4" type="ORF">SAMN02745887_03181</name>
</gene>
<comment type="similarity">
    <text evidence="3">Belongs to the FdhD family.</text>
</comment>
<keyword evidence="1 3" id="KW-0963">Cytoplasm</keyword>
<feature type="binding site" evidence="3">
    <location>
        <begin position="250"/>
        <end position="255"/>
    </location>
    <ligand>
        <name>Mo-bis(molybdopterin guanine dinucleotide)</name>
        <dbReference type="ChEBI" id="CHEBI:60539"/>
    </ligand>
</feature>
<evidence type="ECO:0000256" key="1">
    <source>
        <dbReference type="ARBA" id="ARBA00022490"/>
    </source>
</evidence>
<protein>
    <recommendedName>
        <fullName evidence="3">Sulfur carrier protein FdhD</fullName>
    </recommendedName>
</protein>
<dbReference type="AlphaFoldDB" id="A0A1K2HR87"/>
<reference evidence="4 5" key="1">
    <citation type="submission" date="2016-11" db="EMBL/GenBank/DDBJ databases">
        <authorList>
            <person name="Jaros S."/>
            <person name="Januszkiewicz K."/>
            <person name="Wedrychowicz H."/>
        </authorList>
    </citation>
    <scope>NUCLEOTIDE SEQUENCE [LARGE SCALE GENOMIC DNA]</scope>
    <source>
        <strain evidence="4 5">DSM 18899</strain>
    </source>
</reference>
<comment type="subcellular location">
    <subcellularLocation>
        <location evidence="3">Cytoplasm</location>
    </subcellularLocation>
</comment>
<dbReference type="Proteomes" id="UP000186513">
    <property type="component" value="Unassembled WGS sequence"/>
</dbReference>
<dbReference type="GO" id="GO:0006777">
    <property type="term" value="P:Mo-molybdopterin cofactor biosynthetic process"/>
    <property type="evidence" value="ECO:0007669"/>
    <property type="project" value="UniProtKB-UniRule"/>
</dbReference>
<keyword evidence="2 3" id="KW-0501">Molybdenum cofactor biosynthesis</keyword>
<dbReference type="Gene3D" id="3.10.20.10">
    <property type="match status" value="1"/>
</dbReference>
<dbReference type="OrthoDB" id="3197277at2"/>
<evidence type="ECO:0000256" key="2">
    <source>
        <dbReference type="ARBA" id="ARBA00023150"/>
    </source>
</evidence>
<organism evidence="4 5">
    <name type="scientific">Chitinimonas taiwanensis DSM 18899</name>
    <dbReference type="NCBI Taxonomy" id="1121279"/>
    <lineage>
        <taxon>Bacteria</taxon>
        <taxon>Pseudomonadati</taxon>
        <taxon>Pseudomonadota</taxon>
        <taxon>Betaproteobacteria</taxon>
        <taxon>Neisseriales</taxon>
        <taxon>Chitinibacteraceae</taxon>
        <taxon>Chitinimonas</taxon>
    </lineage>
</organism>
<dbReference type="RefSeq" id="WP_072429667.1">
    <property type="nucleotide sequence ID" value="NZ_FPKR01000013.1"/>
</dbReference>
<dbReference type="PANTHER" id="PTHR30592">
    <property type="entry name" value="FORMATE DEHYDROGENASE"/>
    <property type="match status" value="1"/>
</dbReference>
<dbReference type="GO" id="GO:0005737">
    <property type="term" value="C:cytoplasm"/>
    <property type="evidence" value="ECO:0007669"/>
    <property type="project" value="UniProtKB-SubCell"/>
</dbReference>
<dbReference type="SUPFAM" id="SSF53927">
    <property type="entry name" value="Cytidine deaminase-like"/>
    <property type="match status" value="1"/>
</dbReference>
<dbReference type="PIRSF" id="PIRSF015626">
    <property type="entry name" value="FdhD"/>
    <property type="match status" value="1"/>
</dbReference>
<accession>A0A1K2HR87</accession>